<dbReference type="PANTHER" id="PTHR35899">
    <property type="entry name" value="PAPAIN FAMILY CYSTEINE PROTEASE DOMAIN CONTAINING PROTEIN"/>
    <property type="match status" value="1"/>
</dbReference>
<sequence length="589" mass="64532">MYGSESRELKTNVLVTRKSHESSWKRVAVGATLTVMGVGYCATLHSMMNQQAASLASLQQQMSSVSLHRIIGLSNPSSVKGTAASVKPTQPIMPLPHKYAVDNVTPRKTQDFRGTCWDFATISVLEYTYRQQGIANGWLAPDTYVSLSEQAYGADVLRLCTSVDKNKCYLTATQNTTEGGFVLEFPLLAKDISIFPDAVCPYVPDVGSDTVCPGLTAAANKSNPLKVTVNKYSTMIDPDDIKRALVTEKRAMALSTDMAVLTHYQPCVGELTKDPRCDVASPQCTLCPPNSFQTACCIPVGEGVDSNIDGEFIAHYGMELEGGHAMTLVGYNDNYRTQDGATGGYILKNSWWDGVDPALGPKRARGSHSIRYWMQTISAFEERAACPNSANPNNWYACQGSTGVIHAHSVASAGTRSVVANATHDMCLSEETRLDAISQISPLKLRCLDKTKCDPALTYFTRNLTTVGDHFNVLCVFEYNATDGATSHDVCFPPMLIMDVAHMIQPVPEEMRENDPDHCGFYFYPYEKQLAQYQRGWELTVDNLDVTWAPQSYVANAAKFPQFDYSLVQASTKKQKPNPVSAPFAIVGA</sequence>
<dbReference type="AlphaFoldDB" id="A0A024UDX7"/>
<dbReference type="Gene3D" id="3.90.70.10">
    <property type="entry name" value="Cysteine proteinases"/>
    <property type="match status" value="1"/>
</dbReference>
<dbReference type="RefSeq" id="XP_008867058.1">
    <property type="nucleotide sequence ID" value="XM_008868836.1"/>
</dbReference>
<dbReference type="PROSITE" id="PS00639">
    <property type="entry name" value="THIOL_PROTEASE_HIS"/>
    <property type="match status" value="1"/>
</dbReference>
<dbReference type="GeneID" id="20081516"/>
<organism evidence="1">
    <name type="scientific">Aphanomyces invadans</name>
    <dbReference type="NCBI Taxonomy" id="157072"/>
    <lineage>
        <taxon>Eukaryota</taxon>
        <taxon>Sar</taxon>
        <taxon>Stramenopiles</taxon>
        <taxon>Oomycota</taxon>
        <taxon>Saprolegniomycetes</taxon>
        <taxon>Saprolegniales</taxon>
        <taxon>Verrucalvaceae</taxon>
        <taxon>Aphanomyces</taxon>
    </lineage>
</organism>
<accession>A0A024UDX7</accession>
<dbReference type="PANTHER" id="PTHR35899:SF1">
    <property type="entry name" value="PEPTIDASE C1A PAPAIN C-TERMINAL DOMAIN-CONTAINING PROTEIN"/>
    <property type="match status" value="1"/>
</dbReference>
<evidence type="ECO:0008006" key="2">
    <source>
        <dbReference type="Google" id="ProtNLM"/>
    </source>
</evidence>
<protein>
    <recommendedName>
        <fullName evidence="2">Peptidase C1A papain C-terminal domain-containing protein</fullName>
    </recommendedName>
</protein>
<dbReference type="InterPro" id="IPR038765">
    <property type="entry name" value="Papain-like_cys_pep_sf"/>
</dbReference>
<dbReference type="eggNOG" id="ENOG502QRJI">
    <property type="taxonomic scope" value="Eukaryota"/>
</dbReference>
<dbReference type="EMBL" id="KI913958">
    <property type="protein sequence ID" value="ETW04102.1"/>
    <property type="molecule type" value="Genomic_DNA"/>
</dbReference>
<dbReference type="InterPro" id="IPR025660">
    <property type="entry name" value="Pept_his_AS"/>
</dbReference>
<name>A0A024UDX7_9STRA</name>
<dbReference type="OrthoDB" id="25576at2759"/>
<dbReference type="VEuPathDB" id="FungiDB:H310_04466"/>
<evidence type="ECO:0000313" key="1">
    <source>
        <dbReference type="EMBL" id="ETW04102.1"/>
    </source>
</evidence>
<dbReference type="SUPFAM" id="SSF54001">
    <property type="entry name" value="Cysteine proteinases"/>
    <property type="match status" value="1"/>
</dbReference>
<gene>
    <name evidence="1" type="ORF">H310_04466</name>
</gene>
<dbReference type="CDD" id="cd02619">
    <property type="entry name" value="Peptidase_C1"/>
    <property type="match status" value="1"/>
</dbReference>
<proteinExistence type="predicted"/>
<reference evidence="1" key="1">
    <citation type="submission" date="2013-12" db="EMBL/GenBank/DDBJ databases">
        <title>The Genome Sequence of Aphanomyces invadans NJM9701.</title>
        <authorList>
            <consortium name="The Broad Institute Genomics Platform"/>
            <person name="Russ C."/>
            <person name="Tyler B."/>
            <person name="van West P."/>
            <person name="Dieguez-Uribeondo J."/>
            <person name="Young S.K."/>
            <person name="Zeng Q."/>
            <person name="Gargeya S."/>
            <person name="Fitzgerald M."/>
            <person name="Abouelleil A."/>
            <person name="Alvarado L."/>
            <person name="Chapman S.B."/>
            <person name="Gainer-Dewar J."/>
            <person name="Goldberg J."/>
            <person name="Griggs A."/>
            <person name="Gujja S."/>
            <person name="Hansen M."/>
            <person name="Howarth C."/>
            <person name="Imamovic A."/>
            <person name="Ireland A."/>
            <person name="Larimer J."/>
            <person name="McCowan C."/>
            <person name="Murphy C."/>
            <person name="Pearson M."/>
            <person name="Poon T.W."/>
            <person name="Priest M."/>
            <person name="Roberts A."/>
            <person name="Saif S."/>
            <person name="Shea T."/>
            <person name="Sykes S."/>
            <person name="Wortman J."/>
            <person name="Nusbaum C."/>
            <person name="Birren B."/>
        </authorList>
    </citation>
    <scope>NUCLEOTIDE SEQUENCE [LARGE SCALE GENOMIC DNA]</scope>
    <source>
        <strain evidence="1">NJM9701</strain>
    </source>
</reference>